<feature type="region of interest" description="Disordered" evidence="1">
    <location>
        <begin position="19"/>
        <end position="49"/>
    </location>
</feature>
<accession>A0ABN7X511</accession>
<evidence type="ECO:0000313" key="3">
    <source>
        <dbReference type="Proteomes" id="UP000789901"/>
    </source>
</evidence>
<evidence type="ECO:0000313" key="2">
    <source>
        <dbReference type="EMBL" id="CAG8848272.1"/>
    </source>
</evidence>
<name>A0ABN7X511_GIGMA</name>
<dbReference type="Proteomes" id="UP000789901">
    <property type="component" value="Unassembled WGS sequence"/>
</dbReference>
<dbReference type="EMBL" id="CAJVQB010091288">
    <property type="protein sequence ID" value="CAG8848272.1"/>
    <property type="molecule type" value="Genomic_DNA"/>
</dbReference>
<keyword evidence="3" id="KW-1185">Reference proteome</keyword>
<organism evidence="2 3">
    <name type="scientific">Gigaspora margarita</name>
    <dbReference type="NCBI Taxonomy" id="4874"/>
    <lineage>
        <taxon>Eukaryota</taxon>
        <taxon>Fungi</taxon>
        <taxon>Fungi incertae sedis</taxon>
        <taxon>Mucoromycota</taxon>
        <taxon>Glomeromycotina</taxon>
        <taxon>Glomeromycetes</taxon>
        <taxon>Diversisporales</taxon>
        <taxon>Gigasporaceae</taxon>
        <taxon>Gigaspora</taxon>
    </lineage>
</organism>
<reference evidence="2 3" key="1">
    <citation type="submission" date="2021-06" db="EMBL/GenBank/DDBJ databases">
        <authorList>
            <person name="Kallberg Y."/>
            <person name="Tangrot J."/>
            <person name="Rosling A."/>
        </authorList>
    </citation>
    <scope>NUCLEOTIDE SEQUENCE [LARGE SCALE GENOMIC DNA]</scope>
    <source>
        <strain evidence="2 3">120-4 pot B 10/14</strain>
    </source>
</reference>
<gene>
    <name evidence="2" type="ORF">GMARGA_LOCUS39104</name>
</gene>
<protein>
    <submittedName>
        <fullName evidence="2">19751_t:CDS:1</fullName>
    </submittedName>
</protein>
<feature type="non-terminal residue" evidence="2">
    <location>
        <position position="1"/>
    </location>
</feature>
<comment type="caution">
    <text evidence="2">The sequence shown here is derived from an EMBL/GenBank/DDBJ whole genome shotgun (WGS) entry which is preliminary data.</text>
</comment>
<evidence type="ECO:0000256" key="1">
    <source>
        <dbReference type="SAM" id="MobiDB-lite"/>
    </source>
</evidence>
<proteinExistence type="predicted"/>
<sequence length="49" mass="5502">EATTDTVLAKEKTKMNKLLDKSRQTPGEVIQKKDNQSSPTIISDPRMKT</sequence>